<evidence type="ECO:0000313" key="3">
    <source>
        <dbReference type="Proteomes" id="UP000462014"/>
    </source>
</evidence>
<reference evidence="2 3" key="1">
    <citation type="submission" date="2019-12" db="EMBL/GenBank/DDBJ databases">
        <title>Mucilaginibacter sp. HMF7410 genome sequencing and assembly.</title>
        <authorList>
            <person name="Kang H."/>
            <person name="Cha I."/>
            <person name="Kim H."/>
            <person name="Joh K."/>
        </authorList>
    </citation>
    <scope>NUCLEOTIDE SEQUENCE [LARGE SCALE GENOMIC DNA]</scope>
    <source>
        <strain evidence="2 3">HMF7410</strain>
    </source>
</reference>
<feature type="region of interest" description="Disordered" evidence="1">
    <location>
        <begin position="1"/>
        <end position="33"/>
    </location>
</feature>
<gene>
    <name evidence="2" type="ORF">GO621_12870</name>
</gene>
<evidence type="ECO:0008006" key="4">
    <source>
        <dbReference type="Google" id="ProtNLM"/>
    </source>
</evidence>
<proteinExistence type="predicted"/>
<keyword evidence="3" id="KW-1185">Reference proteome</keyword>
<protein>
    <recommendedName>
        <fullName evidence="4">1,4-alpha-glucan branching enzyme</fullName>
    </recommendedName>
</protein>
<evidence type="ECO:0000256" key="1">
    <source>
        <dbReference type="SAM" id="MobiDB-lite"/>
    </source>
</evidence>
<dbReference type="RefSeq" id="WP_157567667.1">
    <property type="nucleotide sequence ID" value="NZ_WPIK01000011.1"/>
</dbReference>
<accession>A0A7K1SYU0</accession>
<dbReference type="Proteomes" id="UP000462014">
    <property type="component" value="Unassembled WGS sequence"/>
</dbReference>
<comment type="caution">
    <text evidence="2">The sequence shown here is derived from an EMBL/GenBank/DDBJ whole genome shotgun (WGS) entry which is preliminary data.</text>
</comment>
<organism evidence="2 3">
    <name type="scientific">Mucilaginibacter arboris</name>
    <dbReference type="NCBI Taxonomy" id="2682090"/>
    <lineage>
        <taxon>Bacteria</taxon>
        <taxon>Pseudomonadati</taxon>
        <taxon>Bacteroidota</taxon>
        <taxon>Sphingobacteriia</taxon>
        <taxon>Sphingobacteriales</taxon>
        <taxon>Sphingobacteriaceae</taxon>
        <taxon>Mucilaginibacter</taxon>
    </lineage>
</organism>
<evidence type="ECO:0000313" key="2">
    <source>
        <dbReference type="EMBL" id="MVN22427.1"/>
    </source>
</evidence>
<name>A0A7K1SYU0_9SPHI</name>
<dbReference type="EMBL" id="WPIK01000011">
    <property type="protein sequence ID" value="MVN22427.1"/>
    <property type="molecule type" value="Genomic_DNA"/>
</dbReference>
<sequence length="94" mass="11112">MSTSATTHDHKKIQKWAEEREGVPSKIKNTGKEEDSGVIRIHFPKHSDADDRFEEISWEDFFKNFDKNNLDLLYQDKKADGEISTFHKFVERKK</sequence>
<dbReference type="AlphaFoldDB" id="A0A7K1SYU0"/>